<accession>A0ACB8E8P0</accession>
<organism evidence="1 2">
    <name type="scientific">Sphaerodactylus townsendi</name>
    <dbReference type="NCBI Taxonomy" id="933632"/>
    <lineage>
        <taxon>Eukaryota</taxon>
        <taxon>Metazoa</taxon>
        <taxon>Chordata</taxon>
        <taxon>Craniata</taxon>
        <taxon>Vertebrata</taxon>
        <taxon>Euteleostomi</taxon>
        <taxon>Lepidosauria</taxon>
        <taxon>Squamata</taxon>
        <taxon>Bifurcata</taxon>
        <taxon>Gekkota</taxon>
        <taxon>Sphaerodactylidae</taxon>
        <taxon>Sphaerodactylus</taxon>
    </lineage>
</organism>
<proteinExistence type="predicted"/>
<name>A0ACB8E8P0_9SAUR</name>
<gene>
    <name evidence="1" type="ORF">K3G42_023014</name>
</gene>
<protein>
    <submittedName>
        <fullName evidence="1">Uncharacterized protein</fullName>
    </submittedName>
</protein>
<comment type="caution">
    <text evidence="1">The sequence shown here is derived from an EMBL/GenBank/DDBJ whole genome shotgun (WGS) entry which is preliminary data.</text>
</comment>
<evidence type="ECO:0000313" key="2">
    <source>
        <dbReference type="Proteomes" id="UP000827872"/>
    </source>
</evidence>
<evidence type="ECO:0000313" key="1">
    <source>
        <dbReference type="EMBL" id="KAH7988856.1"/>
    </source>
</evidence>
<keyword evidence="2" id="KW-1185">Reference proteome</keyword>
<sequence>MERLTDSGALEAARFATSRGRAGSKKPGVARQISRGEVLIPPCLQGRLRIRTDQRHKLAATKRRPNWPAAGRRTTQRHDQAAAGEITPACCPQRPGEDQRLSLANPPRENRRLHLTSKAERQATHAANGKGYAALLLAEPRRKMESRPAGLATTRKAPATITSEGGQKPAKQARRGAKDRPPYCRRSPRRRQIQRLSAWSALARPSHRQPLAEEKNKPAATRRQPGQRSPAHLLLAEAGWRRPAKQRSAELGKIPSIPCRETKIRPAAPAWPARAPLNSEGGQGASEKRERQRARIASLLLARGPDEGPARPGPWSKDRIPLPAVSGGFGLADHRQRSLHLTSGRANRPTYATREAVRQRITPCWRLSLARETTS</sequence>
<reference evidence="1" key="1">
    <citation type="submission" date="2021-08" db="EMBL/GenBank/DDBJ databases">
        <title>The first chromosome-level gecko genome reveals the dynamic sex chromosomes of Neotropical dwarf geckos (Sphaerodactylidae: Sphaerodactylus).</title>
        <authorList>
            <person name="Pinto B.J."/>
            <person name="Keating S.E."/>
            <person name="Gamble T."/>
        </authorList>
    </citation>
    <scope>NUCLEOTIDE SEQUENCE</scope>
    <source>
        <strain evidence="1">TG3544</strain>
    </source>
</reference>
<dbReference type="Proteomes" id="UP000827872">
    <property type="component" value="Linkage Group LG10"/>
</dbReference>
<dbReference type="EMBL" id="CM037623">
    <property type="protein sequence ID" value="KAH7988856.1"/>
    <property type="molecule type" value="Genomic_DNA"/>
</dbReference>